<reference evidence="2" key="1">
    <citation type="journal article" date="2015" name="Nature">
        <title>Complex archaea that bridge the gap between prokaryotes and eukaryotes.</title>
        <authorList>
            <person name="Spang A."/>
            <person name="Saw J.H."/>
            <person name="Jorgensen S.L."/>
            <person name="Zaremba-Niedzwiedzka K."/>
            <person name="Martijn J."/>
            <person name="Lind A.E."/>
            <person name="van Eijk R."/>
            <person name="Schleper C."/>
            <person name="Guy L."/>
            <person name="Ettema T.J."/>
        </authorList>
    </citation>
    <scope>NUCLEOTIDE SEQUENCE</scope>
</reference>
<sequence length="92" mass="9731">MTKKIEIEKASGFLAGIRSIIFDAIDEVEFRVSNLIAATSIAITDIVDQVFSLGKGLVLGLVYGAVGATQTFVTQVFLLITALVTVVIGAEE</sequence>
<keyword evidence="1" id="KW-1133">Transmembrane helix</keyword>
<name>A0A0F8ZN18_9ZZZZ</name>
<feature type="transmembrane region" description="Helical" evidence="1">
    <location>
        <begin position="61"/>
        <end position="88"/>
    </location>
</feature>
<keyword evidence="1" id="KW-0812">Transmembrane</keyword>
<proteinExistence type="predicted"/>
<dbReference type="AlphaFoldDB" id="A0A0F8ZN18"/>
<comment type="caution">
    <text evidence="2">The sequence shown here is derived from an EMBL/GenBank/DDBJ whole genome shotgun (WGS) entry which is preliminary data.</text>
</comment>
<organism evidence="2">
    <name type="scientific">marine sediment metagenome</name>
    <dbReference type="NCBI Taxonomy" id="412755"/>
    <lineage>
        <taxon>unclassified sequences</taxon>
        <taxon>metagenomes</taxon>
        <taxon>ecological metagenomes</taxon>
    </lineage>
</organism>
<accession>A0A0F8ZN18</accession>
<gene>
    <name evidence="2" type="ORF">LCGC14_2950360</name>
</gene>
<evidence type="ECO:0000313" key="2">
    <source>
        <dbReference type="EMBL" id="KKK67809.1"/>
    </source>
</evidence>
<evidence type="ECO:0000256" key="1">
    <source>
        <dbReference type="SAM" id="Phobius"/>
    </source>
</evidence>
<protein>
    <submittedName>
        <fullName evidence="2">Uncharacterized protein</fullName>
    </submittedName>
</protein>
<keyword evidence="1" id="KW-0472">Membrane</keyword>
<dbReference type="EMBL" id="LAZR01059428">
    <property type="protein sequence ID" value="KKK67809.1"/>
    <property type="molecule type" value="Genomic_DNA"/>
</dbReference>